<feature type="compositionally biased region" description="Pro residues" evidence="1">
    <location>
        <begin position="40"/>
        <end position="51"/>
    </location>
</feature>
<evidence type="ECO:0000313" key="3">
    <source>
        <dbReference type="Proteomes" id="UP001603857"/>
    </source>
</evidence>
<gene>
    <name evidence="2" type="ORF">Fmac_025889</name>
</gene>
<dbReference type="PANTHER" id="PTHR33673:SF35">
    <property type="match status" value="1"/>
</dbReference>
<keyword evidence="3" id="KW-1185">Reference proteome</keyword>
<evidence type="ECO:0000256" key="1">
    <source>
        <dbReference type="SAM" id="MobiDB-lite"/>
    </source>
</evidence>
<feature type="compositionally biased region" description="Polar residues" evidence="1">
    <location>
        <begin position="275"/>
        <end position="293"/>
    </location>
</feature>
<feature type="compositionally biased region" description="Polar residues" evidence="1">
    <location>
        <begin position="122"/>
        <end position="133"/>
    </location>
</feature>
<reference evidence="2 3" key="1">
    <citation type="submission" date="2024-08" db="EMBL/GenBank/DDBJ databases">
        <title>Insights into the chromosomal genome structure of Flemingia macrophylla.</title>
        <authorList>
            <person name="Ding Y."/>
            <person name="Zhao Y."/>
            <person name="Bi W."/>
            <person name="Wu M."/>
            <person name="Zhao G."/>
            <person name="Gong Y."/>
            <person name="Li W."/>
            <person name="Zhang P."/>
        </authorList>
    </citation>
    <scope>NUCLEOTIDE SEQUENCE [LARGE SCALE GENOMIC DNA]</scope>
    <source>
        <strain evidence="2">DYQJB</strain>
        <tissue evidence="2">Leaf</tissue>
    </source>
</reference>
<comment type="caution">
    <text evidence="2">The sequence shown here is derived from an EMBL/GenBank/DDBJ whole genome shotgun (WGS) entry which is preliminary data.</text>
</comment>
<evidence type="ECO:0000313" key="2">
    <source>
        <dbReference type="EMBL" id="KAL2321510.1"/>
    </source>
</evidence>
<feature type="region of interest" description="Disordered" evidence="1">
    <location>
        <begin position="252"/>
        <end position="329"/>
    </location>
</feature>
<dbReference type="PANTHER" id="PTHR33673">
    <property type="entry name" value="SUPPRESSOR SRP40-LIKE PROTEIN"/>
    <property type="match status" value="1"/>
</dbReference>
<feature type="compositionally biased region" description="Polar residues" evidence="1">
    <location>
        <begin position="55"/>
        <end position="70"/>
    </location>
</feature>
<proteinExistence type="predicted"/>
<organism evidence="2 3">
    <name type="scientific">Flemingia macrophylla</name>
    <dbReference type="NCBI Taxonomy" id="520843"/>
    <lineage>
        <taxon>Eukaryota</taxon>
        <taxon>Viridiplantae</taxon>
        <taxon>Streptophyta</taxon>
        <taxon>Embryophyta</taxon>
        <taxon>Tracheophyta</taxon>
        <taxon>Spermatophyta</taxon>
        <taxon>Magnoliopsida</taxon>
        <taxon>eudicotyledons</taxon>
        <taxon>Gunneridae</taxon>
        <taxon>Pentapetalae</taxon>
        <taxon>rosids</taxon>
        <taxon>fabids</taxon>
        <taxon>Fabales</taxon>
        <taxon>Fabaceae</taxon>
        <taxon>Papilionoideae</taxon>
        <taxon>50 kb inversion clade</taxon>
        <taxon>NPAAA clade</taxon>
        <taxon>indigoferoid/millettioid clade</taxon>
        <taxon>Phaseoleae</taxon>
        <taxon>Flemingia</taxon>
    </lineage>
</organism>
<accession>A0ABD1LDA5</accession>
<feature type="region of interest" description="Disordered" evidence="1">
    <location>
        <begin position="1"/>
        <end position="154"/>
    </location>
</feature>
<dbReference type="AlphaFoldDB" id="A0ABD1LDA5"/>
<feature type="compositionally biased region" description="Polar residues" evidence="1">
    <location>
        <begin position="311"/>
        <end position="329"/>
    </location>
</feature>
<dbReference type="Proteomes" id="UP001603857">
    <property type="component" value="Unassembled WGS sequence"/>
</dbReference>
<feature type="compositionally biased region" description="Polar residues" evidence="1">
    <location>
        <begin position="17"/>
        <end position="33"/>
    </location>
</feature>
<protein>
    <submittedName>
        <fullName evidence="2">Uncharacterized protein</fullName>
    </submittedName>
</protein>
<name>A0ABD1LDA5_9FABA</name>
<sequence length="343" mass="37251">METGSDNKNTGEPELHQTPQSTEQGHGSPNNNYIEAHHSSPPPSSSPPNPFQVPSDATNNTSNECLNNDTPSEKGSFHEPTNTESKTPSCQNQPLASCETSEDDDGVPISSMTKHEHGEVANQGSSEIQNPQVQLMERPGESTGTSPQYIFPPHVFSSNTNSPVEWSTASNESLFSIYMGNTSFSNELVGFKSGELDKPGEVFVYDQPNASLTQQQPPAPVNKFNDISQRTAEQQLLHQECSKATEAKAAETMREVIMESSQTTYNVGKGDDKASNSNRPSDGSVNSYAFQSSKGRDKRASSKGAGEKENQLQLTEKNETPNTADQAPKSNKWLCFSCCSFCN</sequence>
<dbReference type="EMBL" id="JBGMDY010000009">
    <property type="protein sequence ID" value="KAL2321510.1"/>
    <property type="molecule type" value="Genomic_DNA"/>
</dbReference>
<feature type="compositionally biased region" description="Basic and acidic residues" evidence="1">
    <location>
        <begin position="294"/>
        <end position="310"/>
    </location>
</feature>
<feature type="compositionally biased region" description="Polar residues" evidence="1">
    <location>
        <begin position="79"/>
        <end position="99"/>
    </location>
</feature>